<evidence type="ECO:0000259" key="22">
    <source>
        <dbReference type="PROSITE" id="PS50113"/>
    </source>
</evidence>
<evidence type="ECO:0000256" key="18">
    <source>
        <dbReference type="PROSITE-ProRule" id="PRU00169"/>
    </source>
</evidence>
<dbReference type="SMART" id="SM00448">
    <property type="entry name" value="REC"/>
    <property type="match status" value="1"/>
</dbReference>
<dbReference type="PROSITE" id="PS50109">
    <property type="entry name" value="HIS_KIN"/>
    <property type="match status" value="1"/>
</dbReference>
<evidence type="ECO:0000256" key="12">
    <source>
        <dbReference type="ARBA" id="ARBA00022989"/>
    </source>
</evidence>
<protein>
    <recommendedName>
        <fullName evidence="17">Virulence sensor protein BvgS</fullName>
        <ecNumber evidence="3">2.7.13.3</ecNumber>
    </recommendedName>
</protein>
<dbReference type="InterPro" id="IPR029016">
    <property type="entry name" value="GAF-like_dom_sf"/>
</dbReference>
<evidence type="ECO:0000256" key="3">
    <source>
        <dbReference type="ARBA" id="ARBA00012438"/>
    </source>
</evidence>
<dbReference type="EC" id="2.7.13.3" evidence="3"/>
<keyword evidence="10" id="KW-0418">Kinase</keyword>
<organism evidence="23 24">
    <name type="scientific">Ramlibacter aurantiacus</name>
    <dbReference type="NCBI Taxonomy" id="2801330"/>
    <lineage>
        <taxon>Bacteria</taxon>
        <taxon>Pseudomonadati</taxon>
        <taxon>Pseudomonadota</taxon>
        <taxon>Betaproteobacteria</taxon>
        <taxon>Burkholderiales</taxon>
        <taxon>Comamonadaceae</taxon>
        <taxon>Ramlibacter</taxon>
    </lineage>
</organism>
<dbReference type="InterPro" id="IPR013656">
    <property type="entry name" value="PAS_4"/>
</dbReference>
<dbReference type="Gene3D" id="1.10.287.130">
    <property type="match status" value="1"/>
</dbReference>
<accession>A0A936ZLN2</accession>
<evidence type="ECO:0000259" key="21">
    <source>
        <dbReference type="PROSITE" id="PS50112"/>
    </source>
</evidence>
<evidence type="ECO:0000256" key="4">
    <source>
        <dbReference type="ARBA" id="ARBA00022475"/>
    </source>
</evidence>
<dbReference type="SUPFAM" id="SSF47384">
    <property type="entry name" value="Homodimeric domain of signal transducing histidine kinase"/>
    <property type="match status" value="1"/>
</dbReference>
<dbReference type="Pfam" id="PF02518">
    <property type="entry name" value="HATPase_c"/>
    <property type="match status" value="1"/>
</dbReference>
<proteinExistence type="predicted"/>
<feature type="domain" description="Response regulatory" evidence="20">
    <location>
        <begin position="687"/>
        <end position="802"/>
    </location>
</feature>
<dbReference type="InterPro" id="IPR003661">
    <property type="entry name" value="HisK_dim/P_dom"/>
</dbReference>
<dbReference type="PANTHER" id="PTHR45339">
    <property type="entry name" value="HYBRID SIGNAL TRANSDUCTION HISTIDINE KINASE J"/>
    <property type="match status" value="1"/>
</dbReference>
<dbReference type="PROSITE" id="PS50113">
    <property type="entry name" value="PAC"/>
    <property type="match status" value="1"/>
</dbReference>
<dbReference type="CDD" id="cd00082">
    <property type="entry name" value="HisKA"/>
    <property type="match status" value="1"/>
</dbReference>
<dbReference type="InterPro" id="IPR000700">
    <property type="entry name" value="PAS-assoc_C"/>
</dbReference>
<evidence type="ECO:0000259" key="19">
    <source>
        <dbReference type="PROSITE" id="PS50109"/>
    </source>
</evidence>
<name>A0A936ZLN2_9BURK</name>
<dbReference type="SMART" id="SM00387">
    <property type="entry name" value="HATPase_c"/>
    <property type="match status" value="1"/>
</dbReference>
<feature type="domain" description="PAC" evidence="22">
    <location>
        <begin position="376"/>
        <end position="429"/>
    </location>
</feature>
<evidence type="ECO:0000256" key="14">
    <source>
        <dbReference type="ARBA" id="ARBA00023026"/>
    </source>
</evidence>
<dbReference type="InterPro" id="IPR013655">
    <property type="entry name" value="PAS_fold_3"/>
</dbReference>
<evidence type="ECO:0000256" key="2">
    <source>
        <dbReference type="ARBA" id="ARBA00004651"/>
    </source>
</evidence>
<keyword evidence="12" id="KW-1133">Transmembrane helix</keyword>
<feature type="domain" description="Histidine kinase" evidence="19">
    <location>
        <begin position="447"/>
        <end position="666"/>
    </location>
</feature>
<reference evidence="23" key="1">
    <citation type="submission" date="2021-01" db="EMBL/GenBank/DDBJ databases">
        <title>Ramlibacter sp. strain AW1 16S ribosomal RNA gene Genome sequencing and assembly.</title>
        <authorList>
            <person name="Kang M."/>
        </authorList>
    </citation>
    <scope>NUCLEOTIDE SEQUENCE</scope>
    <source>
        <strain evidence="23">AW1</strain>
    </source>
</reference>
<dbReference type="InterPro" id="IPR000014">
    <property type="entry name" value="PAS"/>
</dbReference>
<comment type="function">
    <text evidence="16">Member of the two-component regulatory system BvgS/BvgA. Phosphorylates BvgA via a four-step phosphorelay in response to environmental signals.</text>
</comment>
<feature type="modified residue" description="4-aspartylphosphate" evidence="18">
    <location>
        <position position="737"/>
    </location>
</feature>
<dbReference type="EMBL" id="JAEQNA010000007">
    <property type="protein sequence ID" value="MBL0422087.1"/>
    <property type="molecule type" value="Genomic_DNA"/>
</dbReference>
<dbReference type="SUPFAM" id="SSF47226">
    <property type="entry name" value="Histidine-containing phosphotransfer domain, HPT domain"/>
    <property type="match status" value="1"/>
</dbReference>
<dbReference type="PRINTS" id="PR00344">
    <property type="entry name" value="BCTRLSENSOR"/>
</dbReference>
<dbReference type="Gene3D" id="3.30.450.40">
    <property type="match status" value="1"/>
</dbReference>
<dbReference type="Pfam" id="PF08447">
    <property type="entry name" value="PAS_3"/>
    <property type="match status" value="1"/>
</dbReference>
<gene>
    <name evidence="23" type="ORF">JI739_17185</name>
</gene>
<keyword evidence="15" id="KW-0472">Membrane</keyword>
<dbReference type="CDD" id="cd17546">
    <property type="entry name" value="REC_hyHK_CKI1_RcsC-like"/>
    <property type="match status" value="1"/>
</dbReference>
<dbReference type="SMART" id="SM00065">
    <property type="entry name" value="GAF"/>
    <property type="match status" value="1"/>
</dbReference>
<evidence type="ECO:0000256" key="5">
    <source>
        <dbReference type="ARBA" id="ARBA00022553"/>
    </source>
</evidence>
<keyword evidence="24" id="KW-1185">Reference proteome</keyword>
<dbReference type="InterPro" id="IPR003018">
    <property type="entry name" value="GAF"/>
</dbReference>
<keyword evidence="9" id="KW-0547">Nucleotide-binding</keyword>
<dbReference type="SUPFAM" id="SSF55785">
    <property type="entry name" value="PYP-like sensor domain (PAS domain)"/>
    <property type="match status" value="2"/>
</dbReference>
<dbReference type="InterPro" id="IPR035965">
    <property type="entry name" value="PAS-like_dom_sf"/>
</dbReference>
<evidence type="ECO:0000259" key="20">
    <source>
        <dbReference type="PROSITE" id="PS50110"/>
    </source>
</evidence>
<dbReference type="PROSITE" id="PS50110">
    <property type="entry name" value="RESPONSE_REGULATORY"/>
    <property type="match status" value="1"/>
</dbReference>
<evidence type="ECO:0000256" key="16">
    <source>
        <dbReference type="ARBA" id="ARBA00058004"/>
    </source>
</evidence>
<dbReference type="InterPro" id="IPR001789">
    <property type="entry name" value="Sig_transdc_resp-reg_receiver"/>
</dbReference>
<evidence type="ECO:0000256" key="7">
    <source>
        <dbReference type="ARBA" id="ARBA00022692"/>
    </source>
</evidence>
<dbReference type="InterPro" id="IPR011006">
    <property type="entry name" value="CheY-like_superfamily"/>
</dbReference>
<dbReference type="InterPro" id="IPR036097">
    <property type="entry name" value="HisK_dim/P_sf"/>
</dbReference>
<dbReference type="CDD" id="cd00130">
    <property type="entry name" value="PAS"/>
    <property type="match status" value="2"/>
</dbReference>
<dbReference type="SUPFAM" id="SSF55781">
    <property type="entry name" value="GAF domain-like"/>
    <property type="match status" value="1"/>
</dbReference>
<comment type="subcellular location">
    <subcellularLocation>
        <location evidence="2">Cell membrane</location>
        <topology evidence="2">Multi-pass membrane protein</topology>
    </subcellularLocation>
</comment>
<dbReference type="SMART" id="SM00388">
    <property type="entry name" value="HisKA"/>
    <property type="match status" value="1"/>
</dbReference>
<keyword evidence="14" id="KW-0843">Virulence</keyword>
<evidence type="ECO:0000256" key="6">
    <source>
        <dbReference type="ARBA" id="ARBA00022679"/>
    </source>
</evidence>
<dbReference type="Pfam" id="PF08448">
    <property type="entry name" value="PAS_4"/>
    <property type="match status" value="1"/>
</dbReference>
<comment type="caution">
    <text evidence="23">The sequence shown here is derived from an EMBL/GenBank/DDBJ whole genome shotgun (WGS) entry which is preliminary data.</text>
</comment>
<dbReference type="Gene3D" id="3.40.50.2300">
    <property type="match status" value="1"/>
</dbReference>
<keyword evidence="8" id="KW-0732">Signal</keyword>
<dbReference type="FunFam" id="3.30.565.10:FF:000010">
    <property type="entry name" value="Sensor histidine kinase RcsC"/>
    <property type="match status" value="1"/>
</dbReference>
<comment type="catalytic activity">
    <reaction evidence="1">
        <text>ATP + protein L-histidine = ADP + protein N-phospho-L-histidine.</text>
        <dbReference type="EC" id="2.7.13.3"/>
    </reaction>
</comment>
<evidence type="ECO:0000256" key="17">
    <source>
        <dbReference type="ARBA" id="ARBA00070152"/>
    </source>
</evidence>
<dbReference type="GO" id="GO:0005886">
    <property type="term" value="C:plasma membrane"/>
    <property type="evidence" value="ECO:0007669"/>
    <property type="project" value="UniProtKB-SubCell"/>
</dbReference>
<evidence type="ECO:0000256" key="8">
    <source>
        <dbReference type="ARBA" id="ARBA00022729"/>
    </source>
</evidence>
<evidence type="ECO:0000256" key="10">
    <source>
        <dbReference type="ARBA" id="ARBA00022777"/>
    </source>
</evidence>
<keyword evidence="6" id="KW-0808">Transferase</keyword>
<dbReference type="SMART" id="SM00091">
    <property type="entry name" value="PAS"/>
    <property type="match status" value="2"/>
</dbReference>
<dbReference type="InterPro" id="IPR036641">
    <property type="entry name" value="HPT_dom_sf"/>
</dbReference>
<dbReference type="InterPro" id="IPR004358">
    <property type="entry name" value="Sig_transdc_His_kin-like_C"/>
</dbReference>
<dbReference type="PROSITE" id="PS50112">
    <property type="entry name" value="PAS"/>
    <property type="match status" value="1"/>
</dbReference>
<dbReference type="InterPro" id="IPR005467">
    <property type="entry name" value="His_kinase_dom"/>
</dbReference>
<dbReference type="GO" id="GO:0005524">
    <property type="term" value="F:ATP binding"/>
    <property type="evidence" value="ECO:0007669"/>
    <property type="project" value="UniProtKB-KW"/>
</dbReference>
<dbReference type="Pfam" id="PF00072">
    <property type="entry name" value="Response_reg"/>
    <property type="match status" value="1"/>
</dbReference>
<evidence type="ECO:0000313" key="24">
    <source>
        <dbReference type="Proteomes" id="UP000613011"/>
    </source>
</evidence>
<evidence type="ECO:0000256" key="13">
    <source>
        <dbReference type="ARBA" id="ARBA00023012"/>
    </source>
</evidence>
<dbReference type="InterPro" id="IPR001610">
    <property type="entry name" value="PAC"/>
</dbReference>
<dbReference type="Gene3D" id="1.20.120.160">
    <property type="entry name" value="HPT domain"/>
    <property type="match status" value="1"/>
</dbReference>
<feature type="domain" description="PAS" evidence="21">
    <location>
        <begin position="173"/>
        <end position="244"/>
    </location>
</feature>
<dbReference type="InterPro" id="IPR008207">
    <property type="entry name" value="Sig_transdc_His_kin_Hpt_dom"/>
</dbReference>
<dbReference type="InterPro" id="IPR003594">
    <property type="entry name" value="HATPase_dom"/>
</dbReference>
<dbReference type="SUPFAM" id="SSF52172">
    <property type="entry name" value="CheY-like"/>
    <property type="match status" value="1"/>
</dbReference>
<dbReference type="SMART" id="SM00086">
    <property type="entry name" value="PAC"/>
    <property type="match status" value="2"/>
</dbReference>
<dbReference type="Gene3D" id="3.30.450.20">
    <property type="entry name" value="PAS domain"/>
    <property type="match status" value="2"/>
</dbReference>
<keyword evidence="13" id="KW-0902">Two-component regulatory system</keyword>
<dbReference type="InterPro" id="IPR036890">
    <property type="entry name" value="HATPase_C_sf"/>
</dbReference>
<dbReference type="Proteomes" id="UP000613011">
    <property type="component" value="Unassembled WGS sequence"/>
</dbReference>
<evidence type="ECO:0000313" key="23">
    <source>
        <dbReference type="EMBL" id="MBL0422087.1"/>
    </source>
</evidence>
<evidence type="ECO:0000256" key="9">
    <source>
        <dbReference type="ARBA" id="ARBA00022741"/>
    </source>
</evidence>
<dbReference type="CDD" id="cd16922">
    <property type="entry name" value="HATPase_EvgS-ArcB-TorS-like"/>
    <property type="match status" value="1"/>
</dbReference>
<keyword evidence="7" id="KW-0812">Transmembrane</keyword>
<dbReference type="GO" id="GO:0000155">
    <property type="term" value="F:phosphorelay sensor kinase activity"/>
    <property type="evidence" value="ECO:0007669"/>
    <property type="project" value="InterPro"/>
</dbReference>
<dbReference type="Pfam" id="PF01590">
    <property type="entry name" value="GAF"/>
    <property type="match status" value="1"/>
</dbReference>
<evidence type="ECO:0000256" key="15">
    <source>
        <dbReference type="ARBA" id="ARBA00023136"/>
    </source>
</evidence>
<keyword evidence="4" id="KW-1003">Cell membrane</keyword>
<evidence type="ECO:0000256" key="1">
    <source>
        <dbReference type="ARBA" id="ARBA00000085"/>
    </source>
</evidence>
<dbReference type="Pfam" id="PF01627">
    <property type="entry name" value="Hpt"/>
    <property type="match status" value="1"/>
</dbReference>
<keyword evidence="5 18" id="KW-0597">Phosphoprotein</keyword>
<dbReference type="Gene3D" id="3.30.565.10">
    <property type="entry name" value="Histidine kinase-like ATPase, C-terminal domain"/>
    <property type="match status" value="1"/>
</dbReference>
<dbReference type="SUPFAM" id="SSF55874">
    <property type="entry name" value="ATPase domain of HSP90 chaperone/DNA topoisomerase II/histidine kinase"/>
    <property type="match status" value="1"/>
</dbReference>
<sequence length="930" mass="101310">MTPGQLPANEVARLLRLRQLRALDTPSEAALDAFTRIAASITGMPIALISLVDSDRQWFKSAVGLQQGDETARDVSFCGHAILQPQLFEVEDARADLRFHDNPLVLEAPNVAHYAGMPLVMPSGEAVGTLCVLSPRPGRLTGEQRRLLSELARGVVDVLLLRQDELQLKEERRTAEAVRMSELAPAGMFSADERGQVLHGNNQWVTILGGHSLAALEGSAWMQCIHPEDRPGLQAAWEQTVQERSGYEGTFRCQPLGDEAPRWVRIRCEPVESSGSRVAFVGVVTDTTETLRLQEELNRQNRLLARALEASNLGLWEYDLGARCVYLSAGWTQLLGLPGQDWQVRPKATRSFFPQQARPTILAAWRQLLNGEVDRVSLEHEMIMESGEPIWVVSEAQVLERDTSGRARHVVGTSKDITARVRADAELRAALQAADQASVAKSDFLATMSHEIRTPLNGVIGLTQLLREASLPPMESDSVTLIDSCAKSLLSLVDNILDFSKIEAGHLTLEEVPTDLPQMLQELGDLFTARAAEKGIRFDLHQQPGLPRWIATDPGRLRQVLLNLLGNALKFTDMGNFGLRVTTRESDAGLRLSFAVTDTGPGIPAEAQARLFTRFTQAGNPSLRKSGTGLGLAISRQLAQLMGGDVTLVSQEGLGSRFTLEIPLRTAAPPLAVQIMAEARVIRSDARLLLAEDNEVNQLVAQRILASLGFTQLTVVENGQDAVRACQEAPFDLVLMDCHMPVLDGWNAARELRRLGVTIPILAFTAAATLGDRDRCLAAGMNDYLTKPVEKAVFAEKLRRWLTGAAEPHASPSLLRAAPGSSDVFDHGVIGRYFGDDAQAFAAALEMFLRQSRESLAQLKAAGGEGMARLMHGMRGSAATLGGTRLSALCAGLEVSPDYEQMDTVATEVERFASAARAFNGFAGPERLRT</sequence>
<evidence type="ECO:0000256" key="11">
    <source>
        <dbReference type="ARBA" id="ARBA00022840"/>
    </source>
</evidence>
<dbReference type="Pfam" id="PF00512">
    <property type="entry name" value="HisKA"/>
    <property type="match status" value="1"/>
</dbReference>
<keyword evidence="11" id="KW-0067">ATP-binding</keyword>
<dbReference type="PANTHER" id="PTHR45339:SF1">
    <property type="entry name" value="HYBRID SIGNAL TRANSDUCTION HISTIDINE KINASE J"/>
    <property type="match status" value="1"/>
</dbReference>
<dbReference type="AlphaFoldDB" id="A0A936ZLN2"/>
<dbReference type="NCBIfam" id="TIGR00229">
    <property type="entry name" value="sensory_box"/>
    <property type="match status" value="2"/>
</dbReference>